<protein>
    <submittedName>
        <fullName evidence="1">Uncharacterized protein</fullName>
    </submittedName>
</protein>
<dbReference type="AlphaFoldDB" id="A0ABC8K2F5"/>
<keyword evidence="2" id="KW-1185">Reference proteome</keyword>
<evidence type="ECO:0000313" key="2">
    <source>
        <dbReference type="Proteomes" id="UP001642260"/>
    </source>
</evidence>
<name>A0ABC8K2F5_ERUVS</name>
<reference evidence="1 2" key="1">
    <citation type="submission" date="2022-03" db="EMBL/GenBank/DDBJ databases">
        <authorList>
            <person name="Macdonald S."/>
            <person name="Ahmed S."/>
            <person name="Newling K."/>
        </authorList>
    </citation>
    <scope>NUCLEOTIDE SEQUENCE [LARGE SCALE GENOMIC DNA]</scope>
</reference>
<dbReference type="Proteomes" id="UP001642260">
    <property type="component" value="Unassembled WGS sequence"/>
</dbReference>
<evidence type="ECO:0000313" key="1">
    <source>
        <dbReference type="EMBL" id="CAH8350378.1"/>
    </source>
</evidence>
<gene>
    <name evidence="1" type="ORF">ERUC_LOCUS17990</name>
</gene>
<sequence>MEVGFCSIVLTLKALRGLGTSFAGMLIFFGYSLDGCVLEETELMYHYKDNAKPSRASLWYNKIRGPTISHCIC</sequence>
<organism evidence="1 2">
    <name type="scientific">Eruca vesicaria subsp. sativa</name>
    <name type="common">Garden rocket</name>
    <name type="synonym">Eruca sativa</name>
    <dbReference type="NCBI Taxonomy" id="29727"/>
    <lineage>
        <taxon>Eukaryota</taxon>
        <taxon>Viridiplantae</taxon>
        <taxon>Streptophyta</taxon>
        <taxon>Embryophyta</taxon>
        <taxon>Tracheophyta</taxon>
        <taxon>Spermatophyta</taxon>
        <taxon>Magnoliopsida</taxon>
        <taxon>eudicotyledons</taxon>
        <taxon>Gunneridae</taxon>
        <taxon>Pentapetalae</taxon>
        <taxon>rosids</taxon>
        <taxon>malvids</taxon>
        <taxon>Brassicales</taxon>
        <taxon>Brassicaceae</taxon>
        <taxon>Brassiceae</taxon>
        <taxon>Eruca</taxon>
    </lineage>
</organism>
<proteinExistence type="predicted"/>
<accession>A0ABC8K2F5</accession>
<dbReference type="EMBL" id="CAKOAT010166267">
    <property type="protein sequence ID" value="CAH8350378.1"/>
    <property type="molecule type" value="Genomic_DNA"/>
</dbReference>
<comment type="caution">
    <text evidence="1">The sequence shown here is derived from an EMBL/GenBank/DDBJ whole genome shotgun (WGS) entry which is preliminary data.</text>
</comment>